<feature type="transmembrane region" description="Helical" evidence="1">
    <location>
        <begin position="124"/>
        <end position="145"/>
    </location>
</feature>
<evidence type="ECO:0000313" key="3">
    <source>
        <dbReference type="Proteomes" id="UP000320386"/>
    </source>
</evidence>
<dbReference type="Pfam" id="PF11821">
    <property type="entry name" value="ActD"/>
    <property type="match status" value="1"/>
</dbReference>
<keyword evidence="1" id="KW-0812">Transmembrane</keyword>
<dbReference type="InterPro" id="IPR021776">
    <property type="entry name" value="ActD"/>
</dbReference>
<dbReference type="AlphaFoldDB" id="A0A518C0E5"/>
<dbReference type="PANTHER" id="PTHR40394:SF2">
    <property type="entry name" value="QUINOL:CYTOCHROME C OXIDOREDUCTASE MEMBRANE PROTEIN"/>
    <property type="match status" value="1"/>
</dbReference>
<proteinExistence type="predicted"/>
<protein>
    <recommendedName>
        <fullName evidence="4">DUF3341 domain-containing protein</fullName>
    </recommendedName>
</protein>
<dbReference type="KEGG" id="mcad:Pan265_25630"/>
<sequence length="195" mass="21954">MAADATTTGPDLYGIIAEFKDMDTLMPAVRKCRDEGFEKWDVHAPFPIHGIDEEMGVKRTILPYFVLVAGLLGMSTGIILTVYTMAGPINTWLWVNLEAYPYLISGKPFNSFAAWIPPIFELTILFSAFTAVFAMLGLNGLPMLYHPLFKSQNFRRATADRFFICVEARDPRFDPETTSNFLRDLGAESLEIIEE</sequence>
<keyword evidence="1" id="KW-0472">Membrane</keyword>
<keyword evidence="3" id="KW-1185">Reference proteome</keyword>
<dbReference type="PANTHER" id="PTHR40394">
    <property type="entry name" value="LIPOPROTEIN-RELATED"/>
    <property type="match status" value="1"/>
</dbReference>
<dbReference type="Proteomes" id="UP000320386">
    <property type="component" value="Chromosome"/>
</dbReference>
<keyword evidence="1" id="KW-1133">Transmembrane helix</keyword>
<dbReference type="RefSeq" id="WP_145446854.1">
    <property type="nucleotide sequence ID" value="NZ_CP036280.1"/>
</dbReference>
<evidence type="ECO:0008006" key="4">
    <source>
        <dbReference type="Google" id="ProtNLM"/>
    </source>
</evidence>
<gene>
    <name evidence="2" type="ORF">Pan265_25630</name>
</gene>
<dbReference type="EMBL" id="CP036280">
    <property type="protein sequence ID" value="QDU72689.1"/>
    <property type="molecule type" value="Genomic_DNA"/>
</dbReference>
<organism evidence="2 3">
    <name type="scientific">Mucisphaera calidilacus</name>
    <dbReference type="NCBI Taxonomy" id="2527982"/>
    <lineage>
        <taxon>Bacteria</taxon>
        <taxon>Pseudomonadati</taxon>
        <taxon>Planctomycetota</taxon>
        <taxon>Phycisphaerae</taxon>
        <taxon>Phycisphaerales</taxon>
        <taxon>Phycisphaeraceae</taxon>
        <taxon>Mucisphaera</taxon>
    </lineage>
</organism>
<reference evidence="2 3" key="1">
    <citation type="submission" date="2019-02" db="EMBL/GenBank/DDBJ databases">
        <title>Deep-cultivation of Planctomycetes and their phenomic and genomic characterization uncovers novel biology.</title>
        <authorList>
            <person name="Wiegand S."/>
            <person name="Jogler M."/>
            <person name="Boedeker C."/>
            <person name="Pinto D."/>
            <person name="Vollmers J."/>
            <person name="Rivas-Marin E."/>
            <person name="Kohn T."/>
            <person name="Peeters S.H."/>
            <person name="Heuer A."/>
            <person name="Rast P."/>
            <person name="Oberbeckmann S."/>
            <person name="Bunk B."/>
            <person name="Jeske O."/>
            <person name="Meyerdierks A."/>
            <person name="Storesund J.E."/>
            <person name="Kallscheuer N."/>
            <person name="Luecker S."/>
            <person name="Lage O.M."/>
            <person name="Pohl T."/>
            <person name="Merkel B.J."/>
            <person name="Hornburger P."/>
            <person name="Mueller R.-W."/>
            <person name="Bruemmer F."/>
            <person name="Labrenz M."/>
            <person name="Spormann A.M."/>
            <person name="Op den Camp H."/>
            <person name="Overmann J."/>
            <person name="Amann R."/>
            <person name="Jetten M.S.M."/>
            <person name="Mascher T."/>
            <person name="Medema M.H."/>
            <person name="Devos D.P."/>
            <person name="Kaster A.-K."/>
            <person name="Ovreas L."/>
            <person name="Rohde M."/>
            <person name="Galperin M.Y."/>
            <person name="Jogler C."/>
        </authorList>
    </citation>
    <scope>NUCLEOTIDE SEQUENCE [LARGE SCALE GENOMIC DNA]</scope>
    <source>
        <strain evidence="2 3">Pan265</strain>
    </source>
</reference>
<evidence type="ECO:0000256" key="1">
    <source>
        <dbReference type="SAM" id="Phobius"/>
    </source>
</evidence>
<feature type="transmembrane region" description="Helical" evidence="1">
    <location>
        <begin position="64"/>
        <end position="86"/>
    </location>
</feature>
<dbReference type="OrthoDB" id="9773456at2"/>
<name>A0A518C0E5_9BACT</name>
<evidence type="ECO:0000313" key="2">
    <source>
        <dbReference type="EMBL" id="QDU72689.1"/>
    </source>
</evidence>
<accession>A0A518C0E5</accession>